<organism evidence="3 4">
    <name type="scientific">Taxus chinensis</name>
    <name type="common">Chinese yew</name>
    <name type="synonym">Taxus wallichiana var. chinensis</name>
    <dbReference type="NCBI Taxonomy" id="29808"/>
    <lineage>
        <taxon>Eukaryota</taxon>
        <taxon>Viridiplantae</taxon>
        <taxon>Streptophyta</taxon>
        <taxon>Embryophyta</taxon>
        <taxon>Tracheophyta</taxon>
        <taxon>Spermatophyta</taxon>
        <taxon>Pinopsida</taxon>
        <taxon>Pinidae</taxon>
        <taxon>Conifers II</taxon>
        <taxon>Cupressales</taxon>
        <taxon>Taxaceae</taxon>
        <taxon>Taxus</taxon>
    </lineage>
</organism>
<dbReference type="OMA" id="IWALDRK"/>
<keyword evidence="4" id="KW-1185">Reference proteome</keyword>
<dbReference type="Proteomes" id="UP000824469">
    <property type="component" value="Unassembled WGS sequence"/>
</dbReference>
<dbReference type="InterPro" id="IPR044294">
    <property type="entry name" value="Lipase-like"/>
</dbReference>
<dbReference type="InterPro" id="IPR007751">
    <property type="entry name" value="DUF676_lipase-like"/>
</dbReference>
<dbReference type="EMBL" id="JAHRHJ020000002">
    <property type="protein sequence ID" value="KAH9325955.1"/>
    <property type="molecule type" value="Genomic_DNA"/>
</dbReference>
<dbReference type="InterPro" id="IPR022122">
    <property type="entry name" value="DUF3657"/>
</dbReference>
<evidence type="ECO:0000259" key="2">
    <source>
        <dbReference type="Pfam" id="PF05057"/>
    </source>
</evidence>
<reference evidence="3 4" key="1">
    <citation type="journal article" date="2021" name="Nat. Plants">
        <title>The Taxus genome provides insights into paclitaxel biosynthesis.</title>
        <authorList>
            <person name="Xiong X."/>
            <person name="Gou J."/>
            <person name="Liao Q."/>
            <person name="Li Y."/>
            <person name="Zhou Q."/>
            <person name="Bi G."/>
            <person name="Li C."/>
            <person name="Du R."/>
            <person name="Wang X."/>
            <person name="Sun T."/>
            <person name="Guo L."/>
            <person name="Liang H."/>
            <person name="Lu P."/>
            <person name="Wu Y."/>
            <person name="Zhang Z."/>
            <person name="Ro D.K."/>
            <person name="Shang Y."/>
            <person name="Huang S."/>
            <person name="Yan J."/>
        </authorList>
    </citation>
    <scope>NUCLEOTIDE SEQUENCE [LARGE SCALE GENOMIC DNA]</scope>
    <source>
        <strain evidence="3">Ta-2019</strain>
    </source>
</reference>
<accession>A0AA38LKL1</accession>
<feature type="non-terminal residue" evidence="3">
    <location>
        <position position="717"/>
    </location>
</feature>
<dbReference type="SUPFAM" id="SSF53474">
    <property type="entry name" value="alpha/beta-Hydrolases"/>
    <property type="match status" value="1"/>
</dbReference>
<dbReference type="Pfam" id="PF12394">
    <property type="entry name" value="DUF3657"/>
    <property type="match status" value="1"/>
</dbReference>
<comment type="similarity">
    <text evidence="1">Belongs to the FAM135 family.</text>
</comment>
<protein>
    <recommendedName>
        <fullName evidence="2">DUF676 domain-containing protein</fullName>
    </recommendedName>
</protein>
<dbReference type="Pfam" id="PF05057">
    <property type="entry name" value="DUF676"/>
    <property type="match status" value="1"/>
</dbReference>
<feature type="non-terminal residue" evidence="3">
    <location>
        <position position="1"/>
    </location>
</feature>
<dbReference type="AlphaFoldDB" id="A0AA38LKL1"/>
<dbReference type="InterPro" id="IPR029058">
    <property type="entry name" value="AB_hydrolase_fold"/>
</dbReference>
<proteinExistence type="inferred from homology"/>
<dbReference type="PANTHER" id="PTHR12482:SF5">
    <property type="entry name" value="DUF676 DOMAIN-CONTAINING PROTEIN"/>
    <property type="match status" value="1"/>
</dbReference>
<comment type="caution">
    <text evidence="3">The sequence shown here is derived from an EMBL/GenBank/DDBJ whole genome shotgun (WGS) entry which is preliminary data.</text>
</comment>
<dbReference type="PANTHER" id="PTHR12482">
    <property type="entry name" value="LIPASE ROG1-RELATED-RELATED"/>
    <property type="match status" value="1"/>
</dbReference>
<evidence type="ECO:0000313" key="4">
    <source>
        <dbReference type="Proteomes" id="UP000824469"/>
    </source>
</evidence>
<evidence type="ECO:0000313" key="3">
    <source>
        <dbReference type="EMBL" id="KAH9325955.1"/>
    </source>
</evidence>
<feature type="domain" description="DUF676" evidence="2">
    <location>
        <begin position="531"/>
        <end position="699"/>
    </location>
</feature>
<evidence type="ECO:0000256" key="1">
    <source>
        <dbReference type="ARBA" id="ARBA00007949"/>
    </source>
</evidence>
<dbReference type="Gene3D" id="3.40.50.1820">
    <property type="entry name" value="alpha/beta hydrolase"/>
    <property type="match status" value="1"/>
</dbReference>
<sequence>PLALPAAPDLSPSPSPSPSPWLMSEALQEIAVYIHRFHNLDLFQQGWYQIKVSMRWEGSDEVSPGFPARVVQYEAPDSGLEDTAAVWKINDADHSFCTRPFRIKYARQDVLLSVMVSFNLAVWVTESFLASAVLLKFELLYAPTHDDMTEVQKALDSFPASVHEIRVPPKGLLGLHSYCPLHFDTLHMVLVDLSVHVVLLKGAASVSSQKLLSEGHRVMNSYSEFQAVTTEAISTGVDSMDIALWKTLCTARDLLLSELRNLGRAIGQKIEELDDTENITIQLVTTKLDGQRTEAIGLINDKTMEMKSRFEESTIVSTTISEPEIWPVKTKGGQLSAVSRTEMLEGFQSLGSQISSIWNVFLRFHRKYRTVIMEYLHRVWAEDRISEWSLFLVHSKMELTHHNSINGDVEDNGWVTQAARKSFMRKSNEDPAIAAASRADLHRKSIEQMKINSRYLQDLQIFGKIALVPIIYVERHKVQCQKSSKVKEAITLGFSGFLEKAEASIIPMASRDKLPPKITDHVSGRNGRALRVVVFVHGFQGHHLDLRLVRNQWLLIDPGAQCLMSEANEDRTTCDFRELGQRLAEEVATFLKNKFSSGSRSATYESFRLNFVGHSIGNIIIRSALTDAAMKPYLNNLYTFLSISGPHMGYLYSSNALFNSGLWIFKKLKGSPCMHQLTFSDDADIQNSFLFMLSQEKTFEHFQNPPPPPLILVSSPQ</sequence>
<gene>
    <name evidence="3" type="ORF">KI387_006133</name>
</gene>
<name>A0AA38LKL1_TAXCH</name>